<evidence type="ECO:0000256" key="13">
    <source>
        <dbReference type="ARBA" id="ARBA00075474"/>
    </source>
</evidence>
<accession>A2EUX8</accession>
<dbReference type="Proteomes" id="UP000001542">
    <property type="component" value="Unassembled WGS sequence"/>
</dbReference>
<keyword evidence="6" id="KW-0929">Antimicrobial</keyword>
<dbReference type="InterPro" id="IPR002053">
    <property type="entry name" value="Glyco_hydro_25"/>
</dbReference>
<dbReference type="KEGG" id="tva:4761346"/>
<evidence type="ECO:0000256" key="12">
    <source>
        <dbReference type="ARBA" id="ARBA00073159"/>
    </source>
</evidence>
<dbReference type="GO" id="GO:0009253">
    <property type="term" value="P:peptidoglycan catabolic process"/>
    <property type="evidence" value="ECO:0007669"/>
    <property type="project" value="InterPro"/>
</dbReference>
<dbReference type="FunFam" id="3.20.20.80:FF:000060">
    <property type="entry name" value="Lysozyme M1"/>
    <property type="match status" value="1"/>
</dbReference>
<evidence type="ECO:0000256" key="7">
    <source>
        <dbReference type="ARBA" id="ARBA00022638"/>
    </source>
</evidence>
<evidence type="ECO:0000256" key="10">
    <source>
        <dbReference type="ARBA" id="ARBA00023295"/>
    </source>
</evidence>
<evidence type="ECO:0000256" key="4">
    <source>
        <dbReference type="ARBA" id="ARBA00012732"/>
    </source>
</evidence>
<dbReference type="InParanoid" id="A2EUX8"/>
<evidence type="ECO:0000313" key="14">
    <source>
        <dbReference type="EMBL" id="EAY03501.1"/>
    </source>
</evidence>
<dbReference type="EMBL" id="DS113502">
    <property type="protein sequence ID" value="EAY03501.1"/>
    <property type="molecule type" value="Genomic_DNA"/>
</dbReference>
<evidence type="ECO:0000256" key="1">
    <source>
        <dbReference type="ARBA" id="ARBA00000632"/>
    </source>
</evidence>
<evidence type="ECO:0000256" key="8">
    <source>
        <dbReference type="ARBA" id="ARBA00022801"/>
    </source>
</evidence>
<dbReference type="VEuPathDB" id="TrichDB:TVAGG3_0441060"/>
<name>A2EUX8_TRIV3</name>
<evidence type="ECO:0000313" key="15">
    <source>
        <dbReference type="Proteomes" id="UP000001542"/>
    </source>
</evidence>
<dbReference type="OrthoDB" id="2251794at2759"/>
<dbReference type="PANTHER" id="PTHR34135">
    <property type="entry name" value="LYSOZYME"/>
    <property type="match status" value="1"/>
</dbReference>
<dbReference type="InterPro" id="IPR017853">
    <property type="entry name" value="GH"/>
</dbReference>
<evidence type="ECO:0000256" key="3">
    <source>
        <dbReference type="ARBA" id="ARBA00010646"/>
    </source>
</evidence>
<comment type="similarity">
    <text evidence="3">Belongs to the glycosyl hydrolase 25 family.</text>
</comment>
<keyword evidence="15" id="KW-1185">Reference proteome</keyword>
<dbReference type="Pfam" id="PF01183">
    <property type="entry name" value="Glyco_hydro_25"/>
    <property type="match status" value="1"/>
</dbReference>
<proteinExistence type="inferred from homology"/>
<gene>
    <name evidence="14" type="ORF">TVAG_368720</name>
</gene>
<protein>
    <recommendedName>
        <fullName evidence="12">N,O-diacetylmuramidase</fullName>
        <ecNumber evidence="4">3.2.1.17</ecNumber>
    </recommendedName>
    <alternativeName>
        <fullName evidence="13">Lysozyme CH</fullName>
    </alternativeName>
</protein>
<keyword evidence="8 14" id="KW-0378">Hydrolase</keyword>
<dbReference type="RefSeq" id="XP_001315724.1">
    <property type="nucleotide sequence ID" value="XM_001315689.1"/>
</dbReference>
<dbReference type="GO" id="GO:0016052">
    <property type="term" value="P:carbohydrate catabolic process"/>
    <property type="evidence" value="ECO:0000318"/>
    <property type="project" value="GO_Central"/>
</dbReference>
<keyword evidence="7" id="KW-0081">Bacteriolytic enzyme</keyword>
<comment type="function">
    <text evidence="11">This enzyme has both lysozyme (acetylmuramidase) and diacetylmuramidase activities.</text>
</comment>
<evidence type="ECO:0000256" key="5">
    <source>
        <dbReference type="ARBA" id="ARBA00022525"/>
    </source>
</evidence>
<evidence type="ECO:0000256" key="2">
    <source>
        <dbReference type="ARBA" id="ARBA00004613"/>
    </source>
</evidence>
<dbReference type="GO" id="GO:0005576">
    <property type="term" value="C:extracellular region"/>
    <property type="evidence" value="ECO:0007669"/>
    <property type="project" value="UniProtKB-SubCell"/>
</dbReference>
<dbReference type="EC" id="3.2.1.17" evidence="4"/>
<keyword evidence="5" id="KW-0964">Secreted</keyword>
<dbReference type="AlphaFoldDB" id="A2EUX8"/>
<reference evidence="14" key="1">
    <citation type="submission" date="2006-10" db="EMBL/GenBank/DDBJ databases">
        <authorList>
            <person name="Amadeo P."/>
            <person name="Zhao Q."/>
            <person name="Wortman J."/>
            <person name="Fraser-Liggett C."/>
            <person name="Carlton J."/>
        </authorList>
    </citation>
    <scope>NUCLEOTIDE SEQUENCE</scope>
    <source>
        <strain evidence="14">G3</strain>
    </source>
</reference>
<dbReference type="SUPFAM" id="SSF51445">
    <property type="entry name" value="(Trans)glycosidases"/>
    <property type="match status" value="1"/>
</dbReference>
<reference evidence="14" key="2">
    <citation type="journal article" date="2007" name="Science">
        <title>Draft genome sequence of the sexually transmitted pathogen Trichomonas vaginalis.</title>
        <authorList>
            <person name="Carlton J.M."/>
            <person name="Hirt R.P."/>
            <person name="Silva J.C."/>
            <person name="Delcher A.L."/>
            <person name="Schatz M."/>
            <person name="Zhao Q."/>
            <person name="Wortman J.R."/>
            <person name="Bidwell S.L."/>
            <person name="Alsmark U.C.M."/>
            <person name="Besteiro S."/>
            <person name="Sicheritz-Ponten T."/>
            <person name="Noel C.J."/>
            <person name="Dacks J.B."/>
            <person name="Foster P.G."/>
            <person name="Simillion C."/>
            <person name="Van de Peer Y."/>
            <person name="Miranda-Saavedra D."/>
            <person name="Barton G.J."/>
            <person name="Westrop G.D."/>
            <person name="Mueller S."/>
            <person name="Dessi D."/>
            <person name="Fiori P.L."/>
            <person name="Ren Q."/>
            <person name="Paulsen I."/>
            <person name="Zhang H."/>
            <person name="Bastida-Corcuera F.D."/>
            <person name="Simoes-Barbosa A."/>
            <person name="Brown M.T."/>
            <person name="Hayes R.D."/>
            <person name="Mukherjee M."/>
            <person name="Okumura C.Y."/>
            <person name="Schneider R."/>
            <person name="Smith A.J."/>
            <person name="Vanacova S."/>
            <person name="Villalvazo M."/>
            <person name="Haas B.J."/>
            <person name="Pertea M."/>
            <person name="Feldblyum T.V."/>
            <person name="Utterback T.R."/>
            <person name="Shu C.L."/>
            <person name="Osoegawa K."/>
            <person name="de Jong P.J."/>
            <person name="Hrdy I."/>
            <person name="Horvathova L."/>
            <person name="Zubacova Z."/>
            <person name="Dolezal P."/>
            <person name="Malik S.B."/>
            <person name="Logsdon J.M. Jr."/>
            <person name="Henze K."/>
            <person name="Gupta A."/>
            <person name="Wang C.C."/>
            <person name="Dunne R.L."/>
            <person name="Upcroft J.A."/>
            <person name="Upcroft P."/>
            <person name="White O."/>
            <person name="Salzberg S.L."/>
            <person name="Tang P."/>
            <person name="Chiu C.-H."/>
            <person name="Lee Y.-S."/>
            <person name="Embley T.M."/>
            <person name="Coombs G.H."/>
            <person name="Mottram J.C."/>
            <person name="Tachezy J."/>
            <person name="Fraser-Liggett C.M."/>
            <person name="Johnson P.J."/>
        </authorList>
    </citation>
    <scope>NUCLEOTIDE SEQUENCE [LARGE SCALE GENOMIC DNA]</scope>
    <source>
        <strain evidence="14">G3</strain>
    </source>
</reference>
<dbReference type="PROSITE" id="PS51904">
    <property type="entry name" value="GLYCOSYL_HYDROL_F25_2"/>
    <property type="match status" value="1"/>
</dbReference>
<dbReference type="VEuPathDB" id="TrichDB:TVAG_368720"/>
<keyword evidence="10" id="KW-0326">Glycosidase</keyword>
<dbReference type="SMR" id="A2EUX8"/>
<dbReference type="Gene3D" id="3.20.20.80">
    <property type="entry name" value="Glycosidases"/>
    <property type="match status" value="1"/>
</dbReference>
<comment type="subcellular location">
    <subcellularLocation>
        <location evidence="2">Secreted</location>
    </subcellularLocation>
</comment>
<sequence length="202" mass="23100">MPDLPFKIIDVSKWQNEIDFQAAKDNSQIQGVMIRSSYGSYDPKQIDTMFENHMRNAIASNMLIGTYHYGYARSVEQAEREADFAISVISPYKDYIKFPVAYGVEDAAMNVGKELVADMVIAFCNKVKAAGFKPMLYLNLVWANNYCNMDRINEAGIDVWLAEYNSYCKYTGPKTMWQFTDALSISGYPEPVDASWVYKNYE</sequence>
<organism evidence="14 15">
    <name type="scientific">Trichomonas vaginalis (strain ATCC PRA-98 / G3)</name>
    <dbReference type="NCBI Taxonomy" id="412133"/>
    <lineage>
        <taxon>Eukaryota</taxon>
        <taxon>Metamonada</taxon>
        <taxon>Parabasalia</taxon>
        <taxon>Trichomonadida</taxon>
        <taxon>Trichomonadidae</taxon>
        <taxon>Trichomonas</taxon>
    </lineage>
</organism>
<dbReference type="GO" id="GO:0016998">
    <property type="term" value="P:cell wall macromolecule catabolic process"/>
    <property type="evidence" value="ECO:0007669"/>
    <property type="project" value="InterPro"/>
</dbReference>
<evidence type="ECO:0000256" key="6">
    <source>
        <dbReference type="ARBA" id="ARBA00022529"/>
    </source>
</evidence>
<comment type="catalytic activity">
    <reaction evidence="1">
        <text>Hydrolysis of (1-&gt;4)-beta-linkages between N-acetylmuramic acid and N-acetyl-D-glucosamine residues in a peptidoglycan and between N-acetyl-D-glucosamine residues in chitodextrins.</text>
        <dbReference type="EC" id="3.2.1.17"/>
    </reaction>
</comment>
<evidence type="ECO:0000256" key="11">
    <source>
        <dbReference type="ARBA" id="ARBA00055588"/>
    </source>
</evidence>
<dbReference type="GO" id="GO:0003796">
    <property type="term" value="F:lysozyme activity"/>
    <property type="evidence" value="ECO:0007669"/>
    <property type="project" value="UniProtKB-EC"/>
</dbReference>
<evidence type="ECO:0000256" key="9">
    <source>
        <dbReference type="ARBA" id="ARBA00023157"/>
    </source>
</evidence>
<keyword evidence="9" id="KW-1015">Disulfide bond</keyword>
<dbReference type="PANTHER" id="PTHR34135:SF2">
    <property type="entry name" value="LYSOZYME"/>
    <property type="match status" value="1"/>
</dbReference>
<dbReference type="GO" id="GO:0042742">
    <property type="term" value="P:defense response to bacterium"/>
    <property type="evidence" value="ECO:0007669"/>
    <property type="project" value="UniProtKB-KW"/>
</dbReference>
<dbReference type="GO" id="GO:0031640">
    <property type="term" value="P:killing of cells of another organism"/>
    <property type="evidence" value="ECO:0007669"/>
    <property type="project" value="UniProtKB-KW"/>
</dbReference>